<name>A0A9R1C8L9_9BACT</name>
<protein>
    <submittedName>
        <fullName evidence="1">Uncharacterized protein</fullName>
    </submittedName>
</protein>
<proteinExistence type="predicted"/>
<dbReference type="EMBL" id="BPUB01000001">
    <property type="protein sequence ID" value="GJG58047.1"/>
    <property type="molecule type" value="Genomic_DNA"/>
</dbReference>
<evidence type="ECO:0000313" key="1">
    <source>
        <dbReference type="EMBL" id="GJG58047.1"/>
    </source>
</evidence>
<accession>A0A9R1C8L9</accession>
<dbReference type="AlphaFoldDB" id="A0A9R1C8L9"/>
<comment type="caution">
    <text evidence="1">The sequence shown here is derived from an EMBL/GenBank/DDBJ whole genome shotgun (WGS) entry which is preliminary data.</text>
</comment>
<gene>
    <name evidence="1" type="ORF">PRLR5076_08980</name>
</gene>
<organism evidence="1 2">
    <name type="scientific">Prevotella lacticifex</name>
    <dbReference type="NCBI Taxonomy" id="2854755"/>
    <lineage>
        <taxon>Bacteria</taxon>
        <taxon>Pseudomonadati</taxon>
        <taxon>Bacteroidota</taxon>
        <taxon>Bacteroidia</taxon>
        <taxon>Bacteroidales</taxon>
        <taxon>Prevotellaceae</taxon>
        <taxon>Prevotella</taxon>
    </lineage>
</organism>
<reference evidence="1" key="1">
    <citation type="journal article" date="2022" name="Int. J. Syst. Evol. Microbiol.">
        <title>Prevotella lacticifex sp. nov., isolated from the rumen of cows.</title>
        <authorList>
            <person name="Shinkai T."/>
            <person name="Ikeyama N."/>
            <person name="Kumagai M."/>
            <person name="Ohmori H."/>
            <person name="Sakamoto M."/>
            <person name="Ohkuma M."/>
            <person name="Mitsumori M."/>
        </authorList>
    </citation>
    <scope>NUCLEOTIDE SEQUENCE</scope>
    <source>
        <strain evidence="1">R5076</strain>
    </source>
</reference>
<evidence type="ECO:0000313" key="2">
    <source>
        <dbReference type="Proteomes" id="UP000825483"/>
    </source>
</evidence>
<sequence length="73" mass="8166">MRNGRLQGRAGAAVLVSEIKERFGLATDRRPPNPAYRPCKRIIKAHIIYRPTTIADKIAIFVDPDIPVQAIDI</sequence>
<dbReference type="Proteomes" id="UP000825483">
    <property type="component" value="Unassembled WGS sequence"/>
</dbReference>
<keyword evidence="2" id="KW-1185">Reference proteome</keyword>